<feature type="transmembrane region" description="Helical" evidence="2">
    <location>
        <begin position="85"/>
        <end position="103"/>
    </location>
</feature>
<feature type="transmembrane region" description="Helical" evidence="2">
    <location>
        <begin position="363"/>
        <end position="386"/>
    </location>
</feature>
<keyword evidence="2" id="KW-1133">Transmembrane helix</keyword>
<protein>
    <recommendedName>
        <fullName evidence="5">O-antigen ligase</fullName>
    </recommendedName>
</protein>
<feature type="transmembrane region" description="Helical" evidence="2">
    <location>
        <begin position="223"/>
        <end position="240"/>
    </location>
</feature>
<evidence type="ECO:0000256" key="1">
    <source>
        <dbReference type="SAM" id="MobiDB-lite"/>
    </source>
</evidence>
<evidence type="ECO:0000313" key="4">
    <source>
        <dbReference type="Proteomes" id="UP000609651"/>
    </source>
</evidence>
<keyword evidence="2" id="KW-0472">Membrane</keyword>
<keyword evidence="2" id="KW-0812">Transmembrane</keyword>
<sequence>MAGLFYMAVAACCGISLIRWRWGIYAAVLFDAVRDPARKLTPDFPLLMTLAPAAVWAAVFAGLLLERRGGAKAIFRAQPGTKRFVALLVAALLPGAAVAAATLPRGPLVAAFGAVSYLAPLLGLAIGFAFAHSAADVRRIAGWYCAVNAAMLISVPAERFGWGWQGLGGIEMEWVRYHGQEVIPLISGWYRSPDTMGLRAAHLMMFAATLAVHRPETGRRIPWWGWLLLVVWGGACLVLCGRRKMIGVPVVFVGVFAALQALREGWVKAVGMAAAGAGIAAVGIVLTAGETGLGLGNEDYLASTLGDSTERLGTETVSSIDPVLRQYGLLGNGLGSATQGHHYVAGRNLAWPESMGARVLTELGLPGTVLLVCALLALLGTFAAAVPRRGEFAPHARLQTCLLAMLAAAAACMTISHQSFSGDPMEMLLLLAIAGFVLRLGMGSGARSWGNRPPGPAQWRRANSRGVHDAPPSRRGRDRIRAYPETKLTGNG</sequence>
<feature type="region of interest" description="Disordered" evidence="1">
    <location>
        <begin position="447"/>
        <end position="492"/>
    </location>
</feature>
<feature type="transmembrane region" description="Helical" evidence="2">
    <location>
        <begin position="109"/>
        <end position="131"/>
    </location>
</feature>
<feature type="transmembrane region" description="Helical" evidence="2">
    <location>
        <begin position="269"/>
        <end position="289"/>
    </location>
</feature>
<feature type="transmembrane region" description="Helical" evidence="2">
    <location>
        <begin position="46"/>
        <end position="65"/>
    </location>
</feature>
<feature type="transmembrane region" description="Helical" evidence="2">
    <location>
        <begin position="246"/>
        <end position="262"/>
    </location>
</feature>
<dbReference type="RefSeq" id="WP_171187371.1">
    <property type="nucleotide sequence ID" value="NZ_WTPX01000075.1"/>
</dbReference>
<evidence type="ECO:0008006" key="5">
    <source>
        <dbReference type="Google" id="ProtNLM"/>
    </source>
</evidence>
<feature type="transmembrane region" description="Helical" evidence="2">
    <location>
        <begin position="424"/>
        <end position="442"/>
    </location>
</feature>
<dbReference type="EMBL" id="WTPX01000075">
    <property type="protein sequence ID" value="NNJ26389.1"/>
    <property type="molecule type" value="Genomic_DNA"/>
</dbReference>
<accession>A0ABX1VF81</accession>
<comment type="caution">
    <text evidence="3">The sequence shown here is derived from an EMBL/GenBank/DDBJ whole genome shotgun (WGS) entry which is preliminary data.</text>
</comment>
<dbReference type="Proteomes" id="UP000609651">
    <property type="component" value="Unassembled WGS sequence"/>
</dbReference>
<organism evidence="3 4">
    <name type="scientific">Alienimonas chondri</name>
    <dbReference type="NCBI Taxonomy" id="2681879"/>
    <lineage>
        <taxon>Bacteria</taxon>
        <taxon>Pseudomonadati</taxon>
        <taxon>Planctomycetota</taxon>
        <taxon>Planctomycetia</taxon>
        <taxon>Planctomycetales</taxon>
        <taxon>Planctomycetaceae</taxon>
        <taxon>Alienimonas</taxon>
    </lineage>
</organism>
<proteinExistence type="predicted"/>
<reference evidence="3 4" key="1">
    <citation type="journal article" date="2020" name="Syst. Appl. Microbiol.">
        <title>Alienimonas chondri sp. nov., a novel planctomycete isolated from the biofilm of the red alga Chondrus crispus.</title>
        <authorList>
            <person name="Vitorino I."/>
            <person name="Albuquerque L."/>
            <person name="Wiegand S."/>
            <person name="Kallscheuer N."/>
            <person name="da Costa M.S."/>
            <person name="Lobo-da-Cunha A."/>
            <person name="Jogler C."/>
            <person name="Lage O.M."/>
        </authorList>
    </citation>
    <scope>NUCLEOTIDE SEQUENCE [LARGE SCALE GENOMIC DNA]</scope>
    <source>
        <strain evidence="3 4">LzC2</strain>
    </source>
</reference>
<name>A0ABX1VF81_9PLAN</name>
<evidence type="ECO:0000256" key="2">
    <source>
        <dbReference type="SAM" id="Phobius"/>
    </source>
</evidence>
<keyword evidence="4" id="KW-1185">Reference proteome</keyword>
<gene>
    <name evidence="3" type="ORF">LzC2_24720</name>
</gene>
<feature type="transmembrane region" description="Helical" evidence="2">
    <location>
        <begin position="398"/>
        <end position="418"/>
    </location>
</feature>
<evidence type="ECO:0000313" key="3">
    <source>
        <dbReference type="EMBL" id="NNJ26389.1"/>
    </source>
</evidence>